<evidence type="ECO:0000256" key="1">
    <source>
        <dbReference type="ARBA" id="ARBA00004141"/>
    </source>
</evidence>
<evidence type="ECO:0000256" key="8">
    <source>
        <dbReference type="ARBA" id="ARBA00023136"/>
    </source>
</evidence>
<dbReference type="EMBL" id="VBAO01000492">
    <property type="protein sequence ID" value="TMI76943.1"/>
    <property type="molecule type" value="Genomic_DNA"/>
</dbReference>
<keyword evidence="2" id="KW-0328">Glycosyltransferase</keyword>
<keyword evidence="3" id="KW-0808">Transferase</keyword>
<dbReference type="Pfam" id="PF01098">
    <property type="entry name" value="FTSW_RODA_SPOVE"/>
    <property type="match status" value="1"/>
</dbReference>
<dbReference type="GO" id="GO:0009252">
    <property type="term" value="P:peptidoglycan biosynthetic process"/>
    <property type="evidence" value="ECO:0007669"/>
    <property type="project" value="UniProtKB-KW"/>
</dbReference>
<dbReference type="GO" id="GO:0032153">
    <property type="term" value="C:cell division site"/>
    <property type="evidence" value="ECO:0007669"/>
    <property type="project" value="TreeGrafter"/>
</dbReference>
<feature type="transmembrane region" description="Helical" evidence="17">
    <location>
        <begin position="167"/>
        <end position="185"/>
    </location>
</feature>
<evidence type="ECO:0000256" key="12">
    <source>
        <dbReference type="ARBA" id="ARBA00041185"/>
    </source>
</evidence>
<reference evidence="18 19" key="1">
    <citation type="journal article" date="2019" name="Nat. Microbiol.">
        <title>Mediterranean grassland soil C-N compound turnover is dependent on rainfall and depth, and is mediated by genomically divergent microorganisms.</title>
        <authorList>
            <person name="Diamond S."/>
            <person name="Andeer P.F."/>
            <person name="Li Z."/>
            <person name="Crits-Christoph A."/>
            <person name="Burstein D."/>
            <person name="Anantharaman K."/>
            <person name="Lane K.R."/>
            <person name="Thomas B.C."/>
            <person name="Pan C."/>
            <person name="Northen T.R."/>
            <person name="Banfield J.F."/>
        </authorList>
    </citation>
    <scope>NUCLEOTIDE SEQUENCE [LARGE SCALE GENOMIC DNA]</scope>
    <source>
        <strain evidence="18">NP_7</strain>
    </source>
</reference>
<evidence type="ECO:0000256" key="10">
    <source>
        <dbReference type="ARBA" id="ARBA00033270"/>
    </source>
</evidence>
<evidence type="ECO:0000256" key="3">
    <source>
        <dbReference type="ARBA" id="ARBA00022679"/>
    </source>
</evidence>
<comment type="similarity">
    <text evidence="11">Belongs to the SEDS family. FtsW subfamily.</text>
</comment>
<comment type="subcellular location">
    <subcellularLocation>
        <location evidence="1">Membrane</location>
        <topology evidence="1">Multi-pass membrane protein</topology>
    </subcellularLocation>
</comment>
<dbReference type="GO" id="GO:0015648">
    <property type="term" value="F:lipid-linked peptidoglycan transporter activity"/>
    <property type="evidence" value="ECO:0007669"/>
    <property type="project" value="TreeGrafter"/>
</dbReference>
<dbReference type="GO" id="GO:0005886">
    <property type="term" value="C:plasma membrane"/>
    <property type="evidence" value="ECO:0007669"/>
    <property type="project" value="TreeGrafter"/>
</dbReference>
<dbReference type="AlphaFoldDB" id="A0A537J089"/>
<name>A0A537J089_9BACT</name>
<gene>
    <name evidence="18" type="ORF">E6H04_14625</name>
</gene>
<dbReference type="InterPro" id="IPR001182">
    <property type="entry name" value="FtsW/RodA"/>
</dbReference>
<keyword evidence="4 17" id="KW-0812">Transmembrane</keyword>
<evidence type="ECO:0000313" key="19">
    <source>
        <dbReference type="Proteomes" id="UP000320048"/>
    </source>
</evidence>
<dbReference type="PANTHER" id="PTHR30474">
    <property type="entry name" value="CELL CYCLE PROTEIN"/>
    <property type="match status" value="1"/>
</dbReference>
<feature type="transmembrane region" description="Helical" evidence="17">
    <location>
        <begin position="280"/>
        <end position="302"/>
    </location>
</feature>
<evidence type="ECO:0000256" key="13">
    <source>
        <dbReference type="ARBA" id="ARBA00041418"/>
    </source>
</evidence>
<sequence length="334" mass="35732">MDVIHRRAAAWGVFVTALSLTCIGIVMVYSASSVAAQAQYHDGAFFLKRQVAFAIIGLGVMSVAWKVHYARLRRWALPLLCLAVLAVIVVLFPHVGRIAGGARRWVSIGGAFNFQPAEMAKLALILYLSNFLANRGARVREFGPGLVPPLIVFLVLAIAILRQPDLGSVLILAMITGVMILREGYRNSRLLAFLDPWKDPQGTGFHIIQSWLALGSGGVAGLGLGQSTQKFFYLPARHTDFIFAIIGEELGLVGAYAVLLLFVFLAVWGYRVASRLPDRYGALLTTGLTTLLVGQAALNVGVVTGAVPVTGVPLPFVSFGGSSLVSSFLAIGVL</sequence>
<evidence type="ECO:0000256" key="6">
    <source>
        <dbReference type="ARBA" id="ARBA00022984"/>
    </source>
</evidence>
<keyword evidence="6" id="KW-0573">Peptidoglycan synthesis</keyword>
<comment type="catalytic activity">
    <reaction evidence="15">
        <text>[GlcNAc-(1-&gt;4)-Mur2Ac(oyl-L-Ala-gamma-D-Glu-L-Lys-D-Ala-D-Ala)](n)-di-trans,octa-cis-undecaprenyl diphosphate + beta-D-GlcNAc-(1-&gt;4)-Mur2Ac(oyl-L-Ala-gamma-D-Glu-L-Lys-D-Ala-D-Ala)-di-trans,octa-cis-undecaprenyl diphosphate = [GlcNAc-(1-&gt;4)-Mur2Ac(oyl-L-Ala-gamma-D-Glu-L-Lys-D-Ala-D-Ala)](n+1)-di-trans,octa-cis-undecaprenyl diphosphate + di-trans,octa-cis-undecaprenyl diphosphate + H(+)</text>
        <dbReference type="Rhea" id="RHEA:23708"/>
        <dbReference type="Rhea" id="RHEA-COMP:9602"/>
        <dbReference type="Rhea" id="RHEA-COMP:9603"/>
        <dbReference type="ChEBI" id="CHEBI:15378"/>
        <dbReference type="ChEBI" id="CHEBI:58405"/>
        <dbReference type="ChEBI" id="CHEBI:60033"/>
        <dbReference type="ChEBI" id="CHEBI:78435"/>
        <dbReference type="EC" id="2.4.99.28"/>
    </reaction>
</comment>
<evidence type="ECO:0000256" key="7">
    <source>
        <dbReference type="ARBA" id="ARBA00022989"/>
    </source>
</evidence>
<dbReference type="Proteomes" id="UP000320048">
    <property type="component" value="Unassembled WGS sequence"/>
</dbReference>
<evidence type="ECO:0000256" key="16">
    <source>
        <dbReference type="ARBA" id="ARBA00049966"/>
    </source>
</evidence>
<keyword evidence="18" id="KW-0132">Cell division</keyword>
<evidence type="ECO:0000256" key="9">
    <source>
        <dbReference type="ARBA" id="ARBA00032370"/>
    </source>
</evidence>
<evidence type="ECO:0000256" key="17">
    <source>
        <dbReference type="SAM" id="Phobius"/>
    </source>
</evidence>
<keyword evidence="18" id="KW-0131">Cell cycle</keyword>
<protein>
    <recommendedName>
        <fullName evidence="12">Probable peptidoglycan glycosyltransferase FtsW</fullName>
        <ecNumber evidence="14">2.4.99.28</ecNumber>
    </recommendedName>
    <alternativeName>
        <fullName evidence="13">Cell division protein FtsW</fullName>
    </alternativeName>
    <alternativeName>
        <fullName evidence="10">Cell wall polymerase</fullName>
    </alternativeName>
    <alternativeName>
        <fullName evidence="9">Peptidoglycan polymerase</fullName>
    </alternativeName>
</protein>
<keyword evidence="5" id="KW-0133">Cell shape</keyword>
<feature type="transmembrane region" description="Helical" evidence="17">
    <location>
        <begin position="205"/>
        <end position="225"/>
    </location>
</feature>
<feature type="transmembrane region" description="Helical" evidence="17">
    <location>
        <begin position="314"/>
        <end position="333"/>
    </location>
</feature>
<evidence type="ECO:0000256" key="11">
    <source>
        <dbReference type="ARBA" id="ARBA00038053"/>
    </source>
</evidence>
<dbReference type="GO" id="GO:0051301">
    <property type="term" value="P:cell division"/>
    <property type="evidence" value="ECO:0007669"/>
    <property type="project" value="UniProtKB-KW"/>
</dbReference>
<comment type="function">
    <text evidence="16">Peptidoglycan polymerase that is essential for cell division.</text>
</comment>
<feature type="transmembrane region" description="Helical" evidence="17">
    <location>
        <begin position="145"/>
        <end position="161"/>
    </location>
</feature>
<dbReference type="GO" id="GO:0008955">
    <property type="term" value="F:peptidoglycan glycosyltransferase activity"/>
    <property type="evidence" value="ECO:0007669"/>
    <property type="project" value="UniProtKB-EC"/>
</dbReference>
<organism evidence="18 19">
    <name type="scientific">Candidatus Segetimicrobium genomatis</name>
    <dbReference type="NCBI Taxonomy" id="2569760"/>
    <lineage>
        <taxon>Bacteria</taxon>
        <taxon>Bacillati</taxon>
        <taxon>Candidatus Sysuimicrobiota</taxon>
        <taxon>Candidatus Sysuimicrobiia</taxon>
        <taxon>Candidatus Sysuimicrobiales</taxon>
        <taxon>Candidatus Segetimicrobiaceae</taxon>
        <taxon>Candidatus Segetimicrobium</taxon>
    </lineage>
</organism>
<dbReference type="GO" id="GO:0008360">
    <property type="term" value="P:regulation of cell shape"/>
    <property type="evidence" value="ECO:0007669"/>
    <property type="project" value="UniProtKB-KW"/>
</dbReference>
<evidence type="ECO:0000313" key="18">
    <source>
        <dbReference type="EMBL" id="TMI76943.1"/>
    </source>
</evidence>
<evidence type="ECO:0000256" key="4">
    <source>
        <dbReference type="ARBA" id="ARBA00022692"/>
    </source>
</evidence>
<evidence type="ECO:0000256" key="14">
    <source>
        <dbReference type="ARBA" id="ARBA00044770"/>
    </source>
</evidence>
<evidence type="ECO:0000256" key="2">
    <source>
        <dbReference type="ARBA" id="ARBA00022676"/>
    </source>
</evidence>
<dbReference type="PANTHER" id="PTHR30474:SF2">
    <property type="entry name" value="PEPTIDOGLYCAN GLYCOSYLTRANSFERASE FTSW-RELATED"/>
    <property type="match status" value="1"/>
</dbReference>
<dbReference type="EC" id="2.4.99.28" evidence="14"/>
<feature type="non-terminal residue" evidence="18">
    <location>
        <position position="334"/>
    </location>
</feature>
<keyword evidence="7 17" id="KW-1133">Transmembrane helix</keyword>
<keyword evidence="8 17" id="KW-0472">Membrane</keyword>
<feature type="transmembrane region" description="Helical" evidence="17">
    <location>
        <begin position="75"/>
        <end position="94"/>
    </location>
</feature>
<proteinExistence type="inferred from homology"/>
<accession>A0A537J089</accession>
<feature type="transmembrane region" description="Helical" evidence="17">
    <location>
        <begin position="51"/>
        <end position="68"/>
    </location>
</feature>
<evidence type="ECO:0000256" key="15">
    <source>
        <dbReference type="ARBA" id="ARBA00049902"/>
    </source>
</evidence>
<comment type="caution">
    <text evidence="18">The sequence shown here is derived from an EMBL/GenBank/DDBJ whole genome shotgun (WGS) entry which is preliminary data.</text>
</comment>
<evidence type="ECO:0000256" key="5">
    <source>
        <dbReference type="ARBA" id="ARBA00022960"/>
    </source>
</evidence>
<feature type="transmembrane region" description="Helical" evidence="17">
    <location>
        <begin position="9"/>
        <end position="31"/>
    </location>
</feature>
<feature type="transmembrane region" description="Helical" evidence="17">
    <location>
        <begin position="241"/>
        <end position="268"/>
    </location>
</feature>